<keyword evidence="4" id="KW-1185">Reference proteome</keyword>
<evidence type="ECO:0000256" key="1">
    <source>
        <dbReference type="ARBA" id="ARBA00023002"/>
    </source>
</evidence>
<gene>
    <name evidence="3" type="ORF">H7965_21490</name>
</gene>
<dbReference type="InterPro" id="IPR011251">
    <property type="entry name" value="Luciferase-like_dom"/>
</dbReference>
<dbReference type="PANTHER" id="PTHR43244">
    <property type="match status" value="1"/>
</dbReference>
<dbReference type="InterPro" id="IPR036661">
    <property type="entry name" value="Luciferase-like_sf"/>
</dbReference>
<sequence length="332" mass="36595">MKVGLFLNTQFPEGDSLPARLPELVLQVRLARESGFASLWFPDHYIIGPVQMPQPVPLMAWLMREAEGMMIGPNIRILPLLNPVSVAEESATLDLLSGGRYVLGVGLGYREAEFTAFGIPLAERAARFGESIGLMRRLFTEEKVTHEGKFYTVKDASLSCRPVSADGPPIYVAAMVEAAVKRAARIGDAWLIVNSATIDTVQQQMAVYRAALAAGGRTPREYPIARECYVGASHATAFEECREALRYKYAAYASWGLGGGSAAPTDEAMFGMPFEAFVRNRFIIGDKVSVKEEVARYRETLGVDHFIMRVQWPGLPQEKTLGSIRRLGEIFA</sequence>
<evidence type="ECO:0000259" key="2">
    <source>
        <dbReference type="Pfam" id="PF00296"/>
    </source>
</evidence>
<evidence type="ECO:0000313" key="4">
    <source>
        <dbReference type="Proteomes" id="UP000600101"/>
    </source>
</evidence>
<comment type="caution">
    <text evidence="3">The sequence shown here is derived from an EMBL/GenBank/DDBJ whole genome shotgun (WGS) entry which is preliminary data.</text>
</comment>
<name>A0A9X0R3Z0_9PROT</name>
<reference evidence="3" key="1">
    <citation type="submission" date="2020-08" db="EMBL/GenBank/DDBJ databases">
        <authorList>
            <person name="Hu Y."/>
            <person name="Nguyen S.V."/>
            <person name="Li F."/>
            <person name="Fanning S."/>
        </authorList>
    </citation>
    <scope>NUCLEOTIDE SEQUENCE</scope>
    <source>
        <strain evidence="3">SYSU D8009</strain>
    </source>
</reference>
<keyword evidence="1" id="KW-0560">Oxidoreductase</keyword>
<dbReference type="AlphaFoldDB" id="A0A9X0R3Z0"/>
<feature type="domain" description="Luciferase-like" evidence="2">
    <location>
        <begin position="1"/>
        <end position="301"/>
    </location>
</feature>
<proteinExistence type="predicted"/>
<dbReference type="InterPro" id="IPR050564">
    <property type="entry name" value="F420-G6PD/mer"/>
</dbReference>
<evidence type="ECO:0000313" key="3">
    <source>
        <dbReference type="EMBL" id="MBC4017882.1"/>
    </source>
</evidence>
<organism evidence="3 4">
    <name type="scientific">Siccirubricoccus deserti</name>
    <dbReference type="NCBI Taxonomy" id="2013562"/>
    <lineage>
        <taxon>Bacteria</taxon>
        <taxon>Pseudomonadati</taxon>
        <taxon>Pseudomonadota</taxon>
        <taxon>Alphaproteobacteria</taxon>
        <taxon>Acetobacterales</taxon>
        <taxon>Roseomonadaceae</taxon>
        <taxon>Siccirubricoccus</taxon>
    </lineage>
</organism>
<dbReference type="Proteomes" id="UP000600101">
    <property type="component" value="Unassembled WGS sequence"/>
</dbReference>
<dbReference type="Pfam" id="PF00296">
    <property type="entry name" value="Bac_luciferase"/>
    <property type="match status" value="1"/>
</dbReference>
<dbReference type="RefSeq" id="WP_186772639.1">
    <property type="nucleotide sequence ID" value="NZ_JACOMF010000037.1"/>
</dbReference>
<dbReference type="SUPFAM" id="SSF51679">
    <property type="entry name" value="Bacterial luciferase-like"/>
    <property type="match status" value="1"/>
</dbReference>
<dbReference type="Gene3D" id="3.20.20.30">
    <property type="entry name" value="Luciferase-like domain"/>
    <property type="match status" value="1"/>
</dbReference>
<accession>A0A9X0R3Z0</accession>
<dbReference type="EMBL" id="JACOMF010000037">
    <property type="protein sequence ID" value="MBC4017882.1"/>
    <property type="molecule type" value="Genomic_DNA"/>
</dbReference>
<dbReference type="PANTHER" id="PTHR43244:SF1">
    <property type="entry name" value="5,10-METHYLENETETRAHYDROMETHANOPTERIN REDUCTASE"/>
    <property type="match status" value="1"/>
</dbReference>
<protein>
    <submittedName>
        <fullName evidence="3">LLM class flavin-dependent oxidoreductase</fullName>
    </submittedName>
</protein>
<dbReference type="GO" id="GO:0016705">
    <property type="term" value="F:oxidoreductase activity, acting on paired donors, with incorporation or reduction of molecular oxygen"/>
    <property type="evidence" value="ECO:0007669"/>
    <property type="project" value="InterPro"/>
</dbReference>